<dbReference type="EMBL" id="JAHYIQ010000032">
    <property type="protein sequence ID" value="KAK1120279.1"/>
    <property type="molecule type" value="Genomic_DNA"/>
</dbReference>
<accession>A0AA40FK50</accession>
<evidence type="ECO:0000313" key="2">
    <source>
        <dbReference type="EMBL" id="KAK1120279.1"/>
    </source>
</evidence>
<reference evidence="2" key="1">
    <citation type="submission" date="2021-10" db="EMBL/GenBank/DDBJ databases">
        <title>Melipona bicolor Genome sequencing and assembly.</title>
        <authorList>
            <person name="Araujo N.S."/>
            <person name="Arias M.C."/>
        </authorList>
    </citation>
    <scope>NUCLEOTIDE SEQUENCE</scope>
    <source>
        <strain evidence="2">USP_2M_L1-L4_2017</strain>
        <tissue evidence="2">Whole body</tissue>
    </source>
</reference>
<comment type="caution">
    <text evidence="2">The sequence shown here is derived from an EMBL/GenBank/DDBJ whole genome shotgun (WGS) entry which is preliminary data.</text>
</comment>
<protein>
    <submittedName>
        <fullName evidence="2">Uncharacterized protein</fullName>
    </submittedName>
</protein>
<keyword evidence="1" id="KW-0472">Membrane</keyword>
<evidence type="ECO:0000313" key="3">
    <source>
        <dbReference type="Proteomes" id="UP001177670"/>
    </source>
</evidence>
<organism evidence="2 3">
    <name type="scientific">Melipona bicolor</name>
    <dbReference type="NCBI Taxonomy" id="60889"/>
    <lineage>
        <taxon>Eukaryota</taxon>
        <taxon>Metazoa</taxon>
        <taxon>Ecdysozoa</taxon>
        <taxon>Arthropoda</taxon>
        <taxon>Hexapoda</taxon>
        <taxon>Insecta</taxon>
        <taxon>Pterygota</taxon>
        <taxon>Neoptera</taxon>
        <taxon>Endopterygota</taxon>
        <taxon>Hymenoptera</taxon>
        <taxon>Apocrita</taxon>
        <taxon>Aculeata</taxon>
        <taxon>Apoidea</taxon>
        <taxon>Anthophila</taxon>
        <taxon>Apidae</taxon>
        <taxon>Melipona</taxon>
    </lineage>
</organism>
<keyword evidence="1" id="KW-1133">Transmembrane helix</keyword>
<feature type="transmembrane region" description="Helical" evidence="1">
    <location>
        <begin position="148"/>
        <end position="168"/>
    </location>
</feature>
<evidence type="ECO:0000256" key="1">
    <source>
        <dbReference type="SAM" id="Phobius"/>
    </source>
</evidence>
<keyword evidence="3" id="KW-1185">Reference proteome</keyword>
<name>A0AA40FK50_9HYME</name>
<keyword evidence="1" id="KW-0812">Transmembrane</keyword>
<dbReference type="Proteomes" id="UP001177670">
    <property type="component" value="Unassembled WGS sequence"/>
</dbReference>
<dbReference type="AlphaFoldDB" id="A0AA40FK50"/>
<sequence length="185" mass="21015">MWPGFYWLSWGYASMGHHRVRAFIIDQENVVCGVSMVLQQFEVGQLKGDAVEMLKPSRLHVPICNQSNDLISALLHSRLVIALKLIEKFAAVNDIKDVGRPEVFKDVKRVRKCGTWQYQALRPARLNSEEKADAVDDRRRHHQSRPGLPLSAIALTFHLCTWLSVYIVKKKKQKGINASLVSIAV</sequence>
<proteinExistence type="predicted"/>
<gene>
    <name evidence="2" type="ORF">K0M31_012639</name>
</gene>